<evidence type="ECO:0000256" key="13">
    <source>
        <dbReference type="ARBA" id="ARBA00023146"/>
    </source>
</evidence>
<dbReference type="AlphaFoldDB" id="A0A1W2DAK8"/>
<dbReference type="InterPro" id="IPR041616">
    <property type="entry name" value="PheRS_beta_core"/>
</dbReference>
<dbReference type="InterPro" id="IPR005121">
    <property type="entry name" value="Fdx_antiC-bd"/>
</dbReference>
<dbReference type="GO" id="GO:0000287">
    <property type="term" value="F:magnesium ion binding"/>
    <property type="evidence" value="ECO:0007669"/>
    <property type="project" value="UniProtKB-UniRule"/>
</dbReference>
<dbReference type="InterPro" id="IPR033714">
    <property type="entry name" value="tRNA_bind_bactPheRS"/>
</dbReference>
<dbReference type="InterPro" id="IPR005146">
    <property type="entry name" value="B3/B4_tRNA-bd"/>
</dbReference>
<dbReference type="SMART" id="SM00896">
    <property type="entry name" value="FDX-ACB"/>
    <property type="match status" value="1"/>
</dbReference>
<feature type="domain" description="TRNA-binding" evidence="17">
    <location>
        <begin position="39"/>
        <end position="153"/>
    </location>
</feature>
<evidence type="ECO:0000256" key="8">
    <source>
        <dbReference type="ARBA" id="ARBA00022741"/>
    </source>
</evidence>
<accession>A0A1W2DAK8</accession>
<feature type="binding site" evidence="15">
    <location>
        <position position="467"/>
    </location>
    <ligand>
        <name>Mg(2+)</name>
        <dbReference type="ChEBI" id="CHEBI:18420"/>
        <note>shared with alpha subunit</note>
    </ligand>
</feature>
<dbReference type="InterPro" id="IPR004532">
    <property type="entry name" value="Phe-tRNA-ligase_IIc_bsu_bact"/>
</dbReference>
<feature type="domain" description="B5" evidence="19">
    <location>
        <begin position="408"/>
        <end position="483"/>
    </location>
</feature>
<dbReference type="Pfam" id="PF01588">
    <property type="entry name" value="tRNA_bind"/>
    <property type="match status" value="1"/>
</dbReference>
<dbReference type="GO" id="GO:0005524">
    <property type="term" value="F:ATP binding"/>
    <property type="evidence" value="ECO:0007669"/>
    <property type="project" value="UniProtKB-UniRule"/>
</dbReference>
<evidence type="ECO:0000256" key="10">
    <source>
        <dbReference type="ARBA" id="ARBA00022842"/>
    </source>
</evidence>
<evidence type="ECO:0000259" key="17">
    <source>
        <dbReference type="PROSITE" id="PS50886"/>
    </source>
</evidence>
<keyword evidence="12 15" id="KW-0648">Protein biosynthesis</keyword>
<sequence length="809" mass="87682">MRASIKWLKDYVEINETPEKLADMLTMAGIPVAAVETLGKNISGVVTGRVIEIGPHPDADKLSVCKIDIGTEVLTIVTGATNVRQGHIVPVATVGAELPSGMSIQPTKLRGMLSSGMLCSTEELNIDNKLVSSEARNGIYILPNDTEVGIDIRTALGLDDVVLEFELTANRADCFSIIGIAREIAVLTGAVLKKPMLSLKEAGTEKATSLTNIQITDPSLCPRFAARMLTNIKVGPSPAWMQQRIQAAGMRPINNVVDVTNFVMLELGQPMHAYDYNLLARHSLVVRKPNPGEKLTTLDGVKRELEPDMLVIADAVQAVGIAGVMGGLATEVTGSTQNVLLEAASFKGVSIRRTSRALGLRSEASGRFERGVDTANVIKALDRAAKLLEDMGACQVCPGIVDVYPDMQLPRQVAFTPEQINKYLGTDIPASTMIDILKRLEFDVDAGAEQITVTVPTWRGDVTMPADICEEIARIYGYNNVPSTTPAGCMAQGKQSNTQTIVDKIKALLTGSGFSEIISFSFSHPDALDKLNIPEGSTLRRTIEVLNPITDDFPILRTTLLGGVMDTIARNLSRKNEEFKLYELGSVYLPKELPLKELPDEPLMLCGALIGKRHTLAWNQTRDTVDFYDAKGSVEVVLEGLGINDYIVEAASNVSLHPGKTAAIKKDGDLLGVVGEVHPEVLNSYEINRKVYLFELNVEALVKHAAAKPSYQALPKFPAITRDLALVLSENVPAGAVTQAIIENAGPLLTAVQLFDVYTGQQVTAGSRSLAFSLTFRANDRTLTDVVIDEHYRNIIVYLEKTFAAKLRE</sequence>
<dbReference type="SMART" id="SM00873">
    <property type="entry name" value="B3_4"/>
    <property type="match status" value="1"/>
</dbReference>
<evidence type="ECO:0000256" key="16">
    <source>
        <dbReference type="PROSITE-ProRule" id="PRU00209"/>
    </source>
</evidence>
<dbReference type="SUPFAM" id="SSF55681">
    <property type="entry name" value="Class II aaRS and biotin synthetases"/>
    <property type="match status" value="1"/>
</dbReference>
<evidence type="ECO:0000256" key="9">
    <source>
        <dbReference type="ARBA" id="ARBA00022840"/>
    </source>
</evidence>
<dbReference type="GO" id="GO:0006432">
    <property type="term" value="P:phenylalanyl-tRNA aminoacylation"/>
    <property type="evidence" value="ECO:0007669"/>
    <property type="project" value="UniProtKB-UniRule"/>
</dbReference>
<dbReference type="GO" id="GO:0016740">
    <property type="term" value="F:transferase activity"/>
    <property type="evidence" value="ECO:0007669"/>
    <property type="project" value="UniProtKB-ARBA"/>
</dbReference>
<name>A0A1W2DAK8_9FIRM</name>
<dbReference type="CDD" id="cd00769">
    <property type="entry name" value="PheRS_beta_core"/>
    <property type="match status" value="1"/>
</dbReference>
<dbReference type="SUPFAM" id="SSF46955">
    <property type="entry name" value="Putative DNA-binding domain"/>
    <property type="match status" value="1"/>
</dbReference>
<dbReference type="FunFam" id="3.50.40.10:FF:000001">
    <property type="entry name" value="Phenylalanine--tRNA ligase beta subunit"/>
    <property type="match status" value="1"/>
</dbReference>
<reference evidence="20 21" key="1">
    <citation type="submission" date="2017-04" db="EMBL/GenBank/DDBJ databases">
        <authorList>
            <person name="Afonso C.L."/>
            <person name="Miller P.J."/>
            <person name="Scott M.A."/>
            <person name="Spackman E."/>
            <person name="Goraichik I."/>
            <person name="Dimitrov K.M."/>
            <person name="Suarez D.L."/>
            <person name="Swayne D.E."/>
        </authorList>
    </citation>
    <scope>NUCLEOTIDE SEQUENCE [LARGE SCALE GENOMIC DNA]</scope>
    <source>
        <strain evidence="20 21">DSM 5090</strain>
    </source>
</reference>
<organism evidence="20 21">
    <name type="scientific">Sporomusa malonica</name>
    <dbReference type="NCBI Taxonomy" id="112901"/>
    <lineage>
        <taxon>Bacteria</taxon>
        <taxon>Bacillati</taxon>
        <taxon>Bacillota</taxon>
        <taxon>Negativicutes</taxon>
        <taxon>Selenomonadales</taxon>
        <taxon>Sporomusaceae</taxon>
        <taxon>Sporomusa</taxon>
    </lineage>
</organism>
<dbReference type="FunFam" id="3.30.70.380:FF:000001">
    <property type="entry name" value="Phenylalanine--tRNA ligase beta subunit"/>
    <property type="match status" value="1"/>
</dbReference>
<dbReference type="NCBIfam" id="TIGR00472">
    <property type="entry name" value="pheT_bact"/>
    <property type="match status" value="1"/>
</dbReference>
<evidence type="ECO:0000259" key="19">
    <source>
        <dbReference type="PROSITE" id="PS51483"/>
    </source>
</evidence>
<dbReference type="InterPro" id="IPR005147">
    <property type="entry name" value="tRNA_synthase_B5-dom"/>
</dbReference>
<comment type="subunit">
    <text evidence="3 15">Tetramer of two alpha and two beta subunits.</text>
</comment>
<dbReference type="Gene3D" id="3.30.56.10">
    <property type="match status" value="2"/>
</dbReference>
<dbReference type="SUPFAM" id="SSF54991">
    <property type="entry name" value="Anticodon-binding domain of PheRS"/>
    <property type="match status" value="1"/>
</dbReference>
<evidence type="ECO:0000256" key="2">
    <source>
        <dbReference type="ARBA" id="ARBA00008653"/>
    </source>
</evidence>
<dbReference type="InterPro" id="IPR002547">
    <property type="entry name" value="tRNA-bd_dom"/>
</dbReference>
<dbReference type="PANTHER" id="PTHR10947:SF0">
    <property type="entry name" value="PHENYLALANINE--TRNA LIGASE BETA SUBUNIT"/>
    <property type="match status" value="1"/>
</dbReference>
<dbReference type="EMBL" id="FWXI01000014">
    <property type="protein sequence ID" value="SMC94530.1"/>
    <property type="molecule type" value="Genomic_DNA"/>
</dbReference>
<dbReference type="Gene3D" id="3.30.930.10">
    <property type="entry name" value="Bira Bifunctional Protein, Domain 2"/>
    <property type="match status" value="1"/>
</dbReference>
<dbReference type="InterPro" id="IPR036690">
    <property type="entry name" value="Fdx_antiC-bd_sf"/>
</dbReference>
<dbReference type="Gene3D" id="3.50.40.10">
    <property type="entry name" value="Phenylalanyl-trna Synthetase, Chain B, domain 3"/>
    <property type="match status" value="1"/>
</dbReference>
<dbReference type="RefSeq" id="WP_084576931.1">
    <property type="nucleotide sequence ID" value="NZ_CP155572.1"/>
</dbReference>
<dbReference type="GO" id="GO:0009328">
    <property type="term" value="C:phenylalanine-tRNA ligase complex"/>
    <property type="evidence" value="ECO:0007669"/>
    <property type="project" value="TreeGrafter"/>
</dbReference>
<evidence type="ECO:0000256" key="11">
    <source>
        <dbReference type="ARBA" id="ARBA00022884"/>
    </source>
</evidence>
<dbReference type="SMART" id="SM00874">
    <property type="entry name" value="B5"/>
    <property type="match status" value="1"/>
</dbReference>
<proteinExistence type="inferred from homology"/>
<keyword evidence="6 15" id="KW-0436">Ligase</keyword>
<evidence type="ECO:0000256" key="7">
    <source>
        <dbReference type="ARBA" id="ARBA00022723"/>
    </source>
</evidence>
<keyword evidence="7 15" id="KW-0479">Metal-binding</keyword>
<feature type="binding site" evidence="15">
    <location>
        <position position="461"/>
    </location>
    <ligand>
        <name>Mg(2+)</name>
        <dbReference type="ChEBI" id="CHEBI:18420"/>
        <note>shared with alpha subunit</note>
    </ligand>
</feature>
<evidence type="ECO:0000313" key="21">
    <source>
        <dbReference type="Proteomes" id="UP000192738"/>
    </source>
</evidence>
<dbReference type="PANTHER" id="PTHR10947">
    <property type="entry name" value="PHENYLALANYL-TRNA SYNTHETASE BETA CHAIN AND LEUCINE-RICH REPEAT-CONTAINING PROTEIN 47"/>
    <property type="match status" value="1"/>
</dbReference>
<protein>
    <recommendedName>
        <fullName evidence="15">Phenylalanine--tRNA ligase beta subunit</fullName>
        <ecNumber evidence="15">6.1.1.20</ecNumber>
    </recommendedName>
    <alternativeName>
        <fullName evidence="15">Phenylalanyl-tRNA synthetase beta subunit</fullName>
        <shortName evidence="15">PheRS</shortName>
    </alternativeName>
</protein>
<keyword evidence="4 15" id="KW-0963">Cytoplasm</keyword>
<gene>
    <name evidence="15" type="primary">pheT</name>
    <name evidence="20" type="ORF">SAMN04488500_114122</name>
</gene>
<evidence type="ECO:0000256" key="5">
    <source>
        <dbReference type="ARBA" id="ARBA00022555"/>
    </source>
</evidence>
<keyword evidence="11 16" id="KW-0694">RNA-binding</keyword>
<comment type="cofactor">
    <cofactor evidence="15">
        <name>Mg(2+)</name>
        <dbReference type="ChEBI" id="CHEBI:18420"/>
    </cofactor>
    <text evidence="15">Binds 2 magnesium ions per tetramer.</text>
</comment>
<dbReference type="PROSITE" id="PS51447">
    <property type="entry name" value="FDX_ACB"/>
    <property type="match status" value="1"/>
</dbReference>
<dbReference type="NCBIfam" id="NF045760">
    <property type="entry name" value="YtpR"/>
    <property type="match status" value="1"/>
</dbReference>
<dbReference type="SUPFAM" id="SSF50249">
    <property type="entry name" value="Nucleic acid-binding proteins"/>
    <property type="match status" value="1"/>
</dbReference>
<dbReference type="InterPro" id="IPR045864">
    <property type="entry name" value="aa-tRNA-synth_II/BPL/LPL"/>
</dbReference>
<keyword evidence="9 15" id="KW-0067">ATP-binding</keyword>
<evidence type="ECO:0000256" key="3">
    <source>
        <dbReference type="ARBA" id="ARBA00011209"/>
    </source>
</evidence>
<keyword evidence="13 15" id="KW-0030">Aminoacyl-tRNA synthetase</keyword>
<dbReference type="SUPFAM" id="SSF56037">
    <property type="entry name" value="PheT/TilS domain"/>
    <property type="match status" value="1"/>
</dbReference>
<evidence type="ECO:0000256" key="4">
    <source>
        <dbReference type="ARBA" id="ARBA00022490"/>
    </source>
</evidence>
<evidence type="ECO:0000259" key="18">
    <source>
        <dbReference type="PROSITE" id="PS51447"/>
    </source>
</evidence>
<evidence type="ECO:0000256" key="12">
    <source>
        <dbReference type="ARBA" id="ARBA00022917"/>
    </source>
</evidence>
<comment type="catalytic activity">
    <reaction evidence="14 15">
        <text>tRNA(Phe) + L-phenylalanine + ATP = L-phenylalanyl-tRNA(Phe) + AMP + diphosphate + H(+)</text>
        <dbReference type="Rhea" id="RHEA:19413"/>
        <dbReference type="Rhea" id="RHEA-COMP:9668"/>
        <dbReference type="Rhea" id="RHEA-COMP:9699"/>
        <dbReference type="ChEBI" id="CHEBI:15378"/>
        <dbReference type="ChEBI" id="CHEBI:30616"/>
        <dbReference type="ChEBI" id="CHEBI:33019"/>
        <dbReference type="ChEBI" id="CHEBI:58095"/>
        <dbReference type="ChEBI" id="CHEBI:78442"/>
        <dbReference type="ChEBI" id="CHEBI:78531"/>
        <dbReference type="ChEBI" id="CHEBI:456215"/>
        <dbReference type="EC" id="6.1.1.20"/>
    </reaction>
</comment>
<dbReference type="EC" id="6.1.1.20" evidence="15"/>
<dbReference type="FunFam" id="3.30.56.10:FF:000002">
    <property type="entry name" value="Phenylalanine--tRNA ligase beta subunit"/>
    <property type="match status" value="1"/>
</dbReference>
<dbReference type="GO" id="GO:0000049">
    <property type="term" value="F:tRNA binding"/>
    <property type="evidence" value="ECO:0007669"/>
    <property type="project" value="UniProtKB-UniRule"/>
</dbReference>
<evidence type="ECO:0000313" key="20">
    <source>
        <dbReference type="EMBL" id="SMC94530.1"/>
    </source>
</evidence>
<evidence type="ECO:0000256" key="14">
    <source>
        <dbReference type="ARBA" id="ARBA00049255"/>
    </source>
</evidence>
<dbReference type="CDD" id="cd02796">
    <property type="entry name" value="tRNA_bind_bactPheRS"/>
    <property type="match status" value="1"/>
</dbReference>
<dbReference type="GO" id="GO:0004826">
    <property type="term" value="F:phenylalanine-tRNA ligase activity"/>
    <property type="evidence" value="ECO:0007669"/>
    <property type="project" value="UniProtKB-UniRule"/>
</dbReference>
<dbReference type="Pfam" id="PF17759">
    <property type="entry name" value="tRNA_synthFbeta"/>
    <property type="match status" value="1"/>
</dbReference>
<dbReference type="HAMAP" id="MF_00283">
    <property type="entry name" value="Phe_tRNA_synth_beta1"/>
    <property type="match status" value="1"/>
</dbReference>
<dbReference type="STRING" id="112901.SAMN04488500_114122"/>
<dbReference type="InterPro" id="IPR020825">
    <property type="entry name" value="Phe-tRNA_synthase-like_B3/B4"/>
</dbReference>
<keyword evidence="8 15" id="KW-0547">Nucleotide-binding</keyword>
<feature type="binding site" evidence="15">
    <location>
        <position position="470"/>
    </location>
    <ligand>
        <name>Mg(2+)</name>
        <dbReference type="ChEBI" id="CHEBI:18420"/>
        <note>shared with alpha subunit</note>
    </ligand>
</feature>
<dbReference type="PROSITE" id="PS50886">
    <property type="entry name" value="TRBD"/>
    <property type="match status" value="1"/>
</dbReference>
<keyword evidence="5 16" id="KW-0820">tRNA-binding</keyword>
<evidence type="ECO:0000256" key="6">
    <source>
        <dbReference type="ARBA" id="ARBA00022598"/>
    </source>
</evidence>
<dbReference type="OrthoDB" id="9805455at2"/>
<dbReference type="Pfam" id="PF03147">
    <property type="entry name" value="FDX-ACB"/>
    <property type="match status" value="1"/>
</dbReference>
<evidence type="ECO:0000256" key="15">
    <source>
        <dbReference type="HAMAP-Rule" id="MF_00283"/>
    </source>
</evidence>
<dbReference type="Pfam" id="PF03483">
    <property type="entry name" value="B3_4"/>
    <property type="match status" value="1"/>
</dbReference>
<feature type="domain" description="FDX-ACB" evidence="18">
    <location>
        <begin position="715"/>
        <end position="808"/>
    </location>
</feature>
<dbReference type="PROSITE" id="PS51483">
    <property type="entry name" value="B5"/>
    <property type="match status" value="1"/>
</dbReference>
<dbReference type="Proteomes" id="UP000192738">
    <property type="component" value="Unassembled WGS sequence"/>
</dbReference>
<dbReference type="InterPro" id="IPR012340">
    <property type="entry name" value="NA-bd_OB-fold"/>
</dbReference>
<dbReference type="GO" id="GO:0140096">
    <property type="term" value="F:catalytic activity, acting on a protein"/>
    <property type="evidence" value="ECO:0007669"/>
    <property type="project" value="UniProtKB-ARBA"/>
</dbReference>
<dbReference type="Gene3D" id="2.40.50.140">
    <property type="entry name" value="Nucleic acid-binding proteins"/>
    <property type="match status" value="1"/>
</dbReference>
<dbReference type="InterPro" id="IPR009061">
    <property type="entry name" value="DNA-bd_dom_put_sf"/>
</dbReference>
<evidence type="ECO:0000256" key="1">
    <source>
        <dbReference type="ARBA" id="ARBA00004496"/>
    </source>
</evidence>
<dbReference type="Pfam" id="PF03484">
    <property type="entry name" value="B5"/>
    <property type="match status" value="1"/>
</dbReference>
<feature type="binding site" evidence="15">
    <location>
        <position position="471"/>
    </location>
    <ligand>
        <name>Mg(2+)</name>
        <dbReference type="ChEBI" id="CHEBI:18420"/>
        <note>shared with alpha subunit</note>
    </ligand>
</feature>
<dbReference type="Gene3D" id="3.30.70.380">
    <property type="entry name" value="Ferrodoxin-fold anticodon-binding domain"/>
    <property type="match status" value="1"/>
</dbReference>
<comment type="similarity">
    <text evidence="2 15">Belongs to the phenylalanyl-tRNA synthetase beta subunit family. Type 1 subfamily.</text>
</comment>
<dbReference type="InterPro" id="IPR045060">
    <property type="entry name" value="Phe-tRNA-ligase_IIc_bsu"/>
</dbReference>
<dbReference type="FunFam" id="2.40.50.140:FF:000045">
    <property type="entry name" value="Phenylalanine--tRNA ligase beta subunit"/>
    <property type="match status" value="1"/>
</dbReference>
<keyword evidence="10 15" id="KW-0460">Magnesium</keyword>
<keyword evidence="21" id="KW-1185">Reference proteome</keyword>
<comment type="subcellular location">
    <subcellularLocation>
        <location evidence="1 15">Cytoplasm</location>
    </subcellularLocation>
</comment>